<sequence>MPNNFAEPTNAPRHTPLINCYYPDTSTSLKRLAAARDDGSGVTTHFAVNQSDALGNVTVMNTSQLLISTDSGAGRTMA</sequence>
<gene>
    <name evidence="1" type="ORF">FC50_GL001068</name>
</gene>
<dbReference type="PATRIC" id="fig|1423783.4.peg.1104"/>
<dbReference type="STRING" id="1423783.FC50_GL001068"/>
<evidence type="ECO:0000313" key="1">
    <source>
        <dbReference type="EMBL" id="KRL87961.1"/>
    </source>
</evidence>
<name>A0A0R1U3V5_9LACO</name>
<dbReference type="AlphaFoldDB" id="A0A0R1U3V5"/>
<organism evidence="1 2">
    <name type="scientific">Lacticaseibacillus pantheris DSM 15945 = JCM 12539 = NBRC 106106</name>
    <dbReference type="NCBI Taxonomy" id="1423783"/>
    <lineage>
        <taxon>Bacteria</taxon>
        <taxon>Bacillati</taxon>
        <taxon>Bacillota</taxon>
        <taxon>Bacilli</taxon>
        <taxon>Lactobacillales</taxon>
        <taxon>Lactobacillaceae</taxon>
        <taxon>Lacticaseibacillus</taxon>
    </lineage>
</organism>
<reference evidence="1 2" key="1">
    <citation type="journal article" date="2015" name="Genome Announc.">
        <title>Expanding the biotechnology potential of lactobacilli through comparative genomics of 213 strains and associated genera.</title>
        <authorList>
            <person name="Sun Z."/>
            <person name="Harris H.M."/>
            <person name="McCann A."/>
            <person name="Guo C."/>
            <person name="Argimon S."/>
            <person name="Zhang W."/>
            <person name="Yang X."/>
            <person name="Jeffery I.B."/>
            <person name="Cooney J.C."/>
            <person name="Kagawa T.F."/>
            <person name="Liu W."/>
            <person name="Song Y."/>
            <person name="Salvetti E."/>
            <person name="Wrobel A."/>
            <person name="Rasinkangas P."/>
            <person name="Parkhill J."/>
            <person name="Rea M.C."/>
            <person name="O'Sullivan O."/>
            <person name="Ritari J."/>
            <person name="Douillard F.P."/>
            <person name="Paul Ross R."/>
            <person name="Yang R."/>
            <person name="Briner A.E."/>
            <person name="Felis G.E."/>
            <person name="de Vos W.M."/>
            <person name="Barrangou R."/>
            <person name="Klaenhammer T.R."/>
            <person name="Caufield P.W."/>
            <person name="Cui Y."/>
            <person name="Zhang H."/>
            <person name="O'Toole P.W."/>
        </authorList>
    </citation>
    <scope>NUCLEOTIDE SEQUENCE [LARGE SCALE GENOMIC DNA]</scope>
    <source>
        <strain evidence="1 2">DSM 15945</strain>
    </source>
</reference>
<comment type="caution">
    <text evidence="1">The sequence shown here is derived from an EMBL/GenBank/DDBJ whole genome shotgun (WGS) entry which is preliminary data.</text>
</comment>
<dbReference type="Proteomes" id="UP000051922">
    <property type="component" value="Unassembled WGS sequence"/>
</dbReference>
<proteinExistence type="predicted"/>
<evidence type="ECO:0000313" key="2">
    <source>
        <dbReference type="Proteomes" id="UP000051922"/>
    </source>
</evidence>
<keyword evidence="2" id="KW-1185">Reference proteome</keyword>
<accession>A0A0R1U3V5</accession>
<dbReference type="EMBL" id="AZFJ01000011">
    <property type="protein sequence ID" value="KRL87961.1"/>
    <property type="molecule type" value="Genomic_DNA"/>
</dbReference>
<protein>
    <submittedName>
        <fullName evidence="1">Uncharacterized protein</fullName>
    </submittedName>
</protein>